<protein>
    <submittedName>
        <fullName evidence="1">AAEL017193-PA</fullName>
    </submittedName>
</protein>
<dbReference type="Proteomes" id="UP000682892">
    <property type="component" value="Chromosome 3"/>
</dbReference>
<dbReference type="PaxDb" id="7159-AAEL017193-PA"/>
<organism evidence="1 2">
    <name type="scientific">Aedes aegypti</name>
    <name type="common">Yellowfever mosquito</name>
    <name type="synonym">Culex aegypti</name>
    <dbReference type="NCBI Taxonomy" id="7159"/>
    <lineage>
        <taxon>Eukaryota</taxon>
        <taxon>Metazoa</taxon>
        <taxon>Ecdysozoa</taxon>
        <taxon>Arthropoda</taxon>
        <taxon>Hexapoda</taxon>
        <taxon>Insecta</taxon>
        <taxon>Pterygota</taxon>
        <taxon>Neoptera</taxon>
        <taxon>Endopterygota</taxon>
        <taxon>Diptera</taxon>
        <taxon>Nematocera</taxon>
        <taxon>Culicoidea</taxon>
        <taxon>Culicidae</taxon>
        <taxon>Culicinae</taxon>
        <taxon>Aedini</taxon>
        <taxon>Aedes</taxon>
        <taxon>Stegomyia</taxon>
    </lineage>
</organism>
<reference evidence="1" key="3">
    <citation type="submission" date="2012-09" db="EMBL/GenBank/DDBJ databases">
        <authorList>
            <consortium name="VectorBase"/>
        </authorList>
    </citation>
    <scope>NUCLEOTIDE SEQUENCE</scope>
    <source>
        <strain evidence="1">Liverpool</strain>
    </source>
</reference>
<evidence type="ECO:0000313" key="2">
    <source>
        <dbReference type="Proteomes" id="UP000682892"/>
    </source>
</evidence>
<evidence type="ECO:0000313" key="1">
    <source>
        <dbReference type="EMBL" id="EJY57352.1"/>
    </source>
</evidence>
<proteinExistence type="predicted"/>
<dbReference type="HOGENOM" id="CLU_3406611_0_0_1"/>
<reference evidence="1" key="2">
    <citation type="journal article" date="2007" name="Science">
        <title>Genome sequence of Aedes aegypti, a major arbovirus vector.</title>
        <authorList>
            <person name="Nene V."/>
            <person name="Wortman J.R."/>
            <person name="Lawson D."/>
            <person name="Haas B."/>
            <person name="Kodira C."/>
            <person name="Tu Z.J."/>
            <person name="Loftus B."/>
            <person name="Xi Z."/>
            <person name="Megy K."/>
            <person name="Grabherr M."/>
            <person name="Ren Q."/>
            <person name="Zdobnov E.M."/>
            <person name="Lobo N.F."/>
            <person name="Campbell K.S."/>
            <person name="Brown S.E."/>
            <person name="Bonaldo M.F."/>
            <person name="Zhu J."/>
            <person name="Sinkins S.P."/>
            <person name="Hogenkamp D.G."/>
            <person name="Amedeo P."/>
            <person name="Arensburger P."/>
            <person name="Atkinson P.W."/>
            <person name="Bidwell S."/>
            <person name="Biedler J."/>
            <person name="Birney E."/>
            <person name="Bruggner R.V."/>
            <person name="Costas J."/>
            <person name="Coy M.R."/>
            <person name="Crabtree J."/>
            <person name="Crawford M."/>
            <person name="Debruyn B."/>
            <person name="Decaprio D."/>
            <person name="Eiglmeier K."/>
            <person name="Eisenstadt E."/>
            <person name="El-Dorry H."/>
            <person name="Gelbart W.M."/>
            <person name="Gomes S.L."/>
            <person name="Hammond M."/>
            <person name="Hannick L.I."/>
            <person name="Hogan J.R."/>
            <person name="Holmes M.H."/>
            <person name="Jaffe D."/>
            <person name="Johnston J.S."/>
            <person name="Kennedy R.C."/>
            <person name="Koo H."/>
            <person name="Kravitz S."/>
            <person name="Kriventseva E.V."/>
            <person name="Kulp D."/>
            <person name="Labutti K."/>
            <person name="Lee E."/>
            <person name="Li S."/>
            <person name="Lovin D.D."/>
            <person name="Mao C."/>
            <person name="Mauceli E."/>
            <person name="Menck C.F."/>
            <person name="Miller J.R."/>
            <person name="Montgomery P."/>
            <person name="Mori A."/>
            <person name="Nascimento A.L."/>
            <person name="Naveira H.F."/>
            <person name="Nusbaum C."/>
            <person name="O'leary S."/>
            <person name="Orvis J."/>
            <person name="Pertea M."/>
            <person name="Quesneville H."/>
            <person name="Reidenbach K.R."/>
            <person name="Rogers Y.H."/>
            <person name="Roth C.W."/>
            <person name="Schneider J.R."/>
            <person name="Schatz M."/>
            <person name="Shumway M."/>
            <person name="Stanke M."/>
            <person name="Stinson E.O."/>
            <person name="Tubio J.M."/>
            <person name="Vanzee J.P."/>
            <person name="Verjovski-Almeida S."/>
            <person name="Werner D."/>
            <person name="White O."/>
            <person name="Wyder S."/>
            <person name="Zeng Q."/>
            <person name="Zhao Q."/>
            <person name="Zhao Y."/>
            <person name="Hill C.A."/>
            <person name="Raikhel A.S."/>
            <person name="Soares M.B."/>
            <person name="Knudson D.L."/>
            <person name="Lee N.H."/>
            <person name="Galagan J."/>
            <person name="Salzberg S.L."/>
            <person name="Paulsen I.T."/>
            <person name="Dimopoulos G."/>
            <person name="Collins F.H."/>
            <person name="Birren B."/>
            <person name="Fraser-Liggett C.M."/>
            <person name="Severson D.W."/>
        </authorList>
    </citation>
    <scope>NUCLEOTIDE SEQUENCE [LARGE SCALE GENOMIC DNA]</scope>
    <source>
        <strain evidence="1">Liverpool</strain>
    </source>
</reference>
<sequence length="30" mass="3525">MGQLVFIFVRVKEYRLLVRSKGSSRKPKVC</sequence>
<dbReference type="AlphaFoldDB" id="J9HEX5"/>
<accession>J9HEX5</accession>
<gene>
    <name evidence="1" type="ORF">AaeL_AAEL017193</name>
</gene>
<name>J9HEX5_AEDAE</name>
<reference evidence="1" key="1">
    <citation type="submission" date="2005-10" db="EMBL/GenBank/DDBJ databases">
        <authorList>
            <person name="Loftus B.J."/>
            <person name="Nene V.M."/>
            <person name="Hannick L.I."/>
            <person name="Bidwell S."/>
            <person name="Haas B."/>
            <person name="Amedeo P."/>
            <person name="Orvis J."/>
            <person name="Wortman J.R."/>
            <person name="White O.R."/>
            <person name="Salzberg S."/>
            <person name="Shumway M."/>
            <person name="Koo H."/>
            <person name="Zhao Y."/>
            <person name="Holmes M."/>
            <person name="Miller J."/>
            <person name="Schatz M."/>
            <person name="Pop M."/>
            <person name="Pai G."/>
            <person name="Utterback T."/>
            <person name="Rogers Y.-H."/>
            <person name="Kravitz S."/>
            <person name="Fraser C.M."/>
        </authorList>
    </citation>
    <scope>NUCLEOTIDE SEQUENCE</scope>
    <source>
        <strain evidence="1">Liverpool</strain>
    </source>
</reference>
<dbReference type="EMBL" id="CH477206">
    <property type="protein sequence ID" value="EJY57352.1"/>
    <property type="molecule type" value="Genomic_DNA"/>
</dbReference>